<keyword evidence="4" id="KW-1185">Reference proteome</keyword>
<feature type="domain" description="Retrovirus-related Pol polyprotein from transposon TNT 1-94-like beta-barrel" evidence="2">
    <location>
        <begin position="257"/>
        <end position="338"/>
    </location>
</feature>
<comment type="caution">
    <text evidence="3">The sequence shown here is derived from an EMBL/GenBank/DDBJ whole genome shotgun (WGS) entry which is preliminary data.</text>
</comment>
<feature type="compositionally biased region" description="Polar residues" evidence="1">
    <location>
        <begin position="224"/>
        <end position="234"/>
    </location>
</feature>
<evidence type="ECO:0000313" key="3">
    <source>
        <dbReference type="EMBL" id="GJT63729.1"/>
    </source>
</evidence>
<dbReference type="Pfam" id="PF22936">
    <property type="entry name" value="Pol_BBD"/>
    <property type="match status" value="1"/>
</dbReference>
<reference evidence="3" key="2">
    <citation type="submission" date="2022-01" db="EMBL/GenBank/DDBJ databases">
        <authorList>
            <person name="Yamashiro T."/>
            <person name="Shiraishi A."/>
            <person name="Satake H."/>
            <person name="Nakayama K."/>
        </authorList>
    </citation>
    <scope>NUCLEOTIDE SEQUENCE</scope>
</reference>
<sequence>MDAAAMKHIASNFAKLDKFEGVDFRKWQKKIHFLLSSMSVVYVLTTLIPKDGGDDATVEQIRKRAKMLNLPKNYEIPWRPNIWSRMHQARSSLFTQHKMNMDEAIQVSCIIDKLPPSWKDFKHTLKHLKEELTLVKLGSHLRIEESLRMQDSDKTKGNNVAGPSVVNMVEHNNSFRYNDNKGKRKHHDNTKVDPNKKSKVTCWKCRKPGHLKKDSKGGKVGNKDNGSCTNGSVDGSNNSLKAQNMFNRSFQDDDVAWWVDSGATVHVCKDRCWFKTYESLNDGSILHTGNESTALVHGRGCVYLKFSSGKIVLLFNVLHVPNIRKNLVSSSVLNNCGYKQVIESNKFVLSKHGVFIGFGYLRNQMFRLNIVNDNIASAFMSTSKLNDLILWHVRLGNKSFQYAKLETDDFGADLELPM</sequence>
<accession>A0ABQ5FKU9</accession>
<evidence type="ECO:0000259" key="2">
    <source>
        <dbReference type="Pfam" id="PF22936"/>
    </source>
</evidence>
<gene>
    <name evidence="3" type="ORF">Tco_1015209</name>
</gene>
<protein>
    <submittedName>
        <fullName evidence="3">Zinc finger, CCHC-type containing protein</fullName>
    </submittedName>
</protein>
<dbReference type="Proteomes" id="UP001151760">
    <property type="component" value="Unassembled WGS sequence"/>
</dbReference>
<feature type="region of interest" description="Disordered" evidence="1">
    <location>
        <begin position="175"/>
        <end position="195"/>
    </location>
</feature>
<evidence type="ECO:0000313" key="4">
    <source>
        <dbReference type="Proteomes" id="UP001151760"/>
    </source>
</evidence>
<dbReference type="EMBL" id="BQNB010017484">
    <property type="protein sequence ID" value="GJT63729.1"/>
    <property type="molecule type" value="Genomic_DNA"/>
</dbReference>
<dbReference type="InterPro" id="IPR054722">
    <property type="entry name" value="PolX-like_BBD"/>
</dbReference>
<organism evidence="3 4">
    <name type="scientific">Tanacetum coccineum</name>
    <dbReference type="NCBI Taxonomy" id="301880"/>
    <lineage>
        <taxon>Eukaryota</taxon>
        <taxon>Viridiplantae</taxon>
        <taxon>Streptophyta</taxon>
        <taxon>Embryophyta</taxon>
        <taxon>Tracheophyta</taxon>
        <taxon>Spermatophyta</taxon>
        <taxon>Magnoliopsida</taxon>
        <taxon>eudicotyledons</taxon>
        <taxon>Gunneridae</taxon>
        <taxon>Pentapetalae</taxon>
        <taxon>asterids</taxon>
        <taxon>campanulids</taxon>
        <taxon>Asterales</taxon>
        <taxon>Asteraceae</taxon>
        <taxon>Asteroideae</taxon>
        <taxon>Anthemideae</taxon>
        <taxon>Anthemidinae</taxon>
        <taxon>Tanacetum</taxon>
    </lineage>
</organism>
<name>A0ABQ5FKU9_9ASTR</name>
<evidence type="ECO:0000256" key="1">
    <source>
        <dbReference type="SAM" id="MobiDB-lite"/>
    </source>
</evidence>
<dbReference type="PANTHER" id="PTHR47592:SF29">
    <property type="entry name" value="ZINC FINGER, CCHC-TYPE"/>
    <property type="match status" value="1"/>
</dbReference>
<reference evidence="3" key="1">
    <citation type="journal article" date="2022" name="Int. J. Mol. Sci.">
        <title>Draft Genome of Tanacetum Coccineum: Genomic Comparison of Closely Related Tanacetum-Family Plants.</title>
        <authorList>
            <person name="Yamashiro T."/>
            <person name="Shiraishi A."/>
            <person name="Nakayama K."/>
            <person name="Satake H."/>
        </authorList>
    </citation>
    <scope>NUCLEOTIDE SEQUENCE</scope>
</reference>
<dbReference type="PANTHER" id="PTHR47592">
    <property type="entry name" value="PBF68 PROTEIN"/>
    <property type="match status" value="1"/>
</dbReference>
<proteinExistence type="predicted"/>
<feature type="region of interest" description="Disordered" evidence="1">
    <location>
        <begin position="211"/>
        <end position="234"/>
    </location>
</feature>